<reference evidence="4 5" key="1">
    <citation type="submission" date="2023-03" db="EMBL/GenBank/DDBJ databases">
        <title>YIM 133296 draft genome.</title>
        <authorList>
            <person name="Xiong L."/>
        </authorList>
    </citation>
    <scope>NUCLEOTIDE SEQUENCE [LARGE SCALE GENOMIC DNA]</scope>
    <source>
        <strain evidence="4 5">YIM 133296</strain>
    </source>
</reference>
<keyword evidence="1" id="KW-0645">Protease</keyword>
<dbReference type="SUPFAM" id="SSF49785">
    <property type="entry name" value="Galactose-binding domain-like"/>
    <property type="match status" value="1"/>
</dbReference>
<keyword evidence="2" id="KW-0378">Hydrolase</keyword>
<keyword evidence="5" id="KW-1185">Reference proteome</keyword>
<comment type="caution">
    <text evidence="4">The sequence shown here is derived from an EMBL/GenBank/DDBJ whole genome shotgun (WGS) entry which is preliminary data.</text>
</comment>
<sequence>MLDPDPMSFRPAPSFTAREIQAITAQQWVAGVLVIEDVDVHEPAALQVEVDVTHPHAGGLALWLQAPGGSYYRLHTSDGRDLDAPLPPSYEVDVSHEYVDGTWRLWLYDAYSHDEGRLTRWQVTF</sequence>
<evidence type="ECO:0000256" key="1">
    <source>
        <dbReference type="ARBA" id="ARBA00022670"/>
    </source>
</evidence>
<evidence type="ECO:0000256" key="2">
    <source>
        <dbReference type="ARBA" id="ARBA00022801"/>
    </source>
</evidence>
<dbReference type="Gene3D" id="2.60.120.260">
    <property type="entry name" value="Galactose-binding domain-like"/>
    <property type="match status" value="1"/>
</dbReference>
<feature type="domain" description="P/Homo B" evidence="3">
    <location>
        <begin position="1"/>
        <end position="125"/>
    </location>
</feature>
<accession>A0ABT6C4Z3</accession>
<dbReference type="InterPro" id="IPR002884">
    <property type="entry name" value="P_dom"/>
</dbReference>
<gene>
    <name evidence="4" type="ORF">P4R38_07180</name>
</gene>
<dbReference type="RefSeq" id="WP_275236928.1">
    <property type="nucleotide sequence ID" value="NZ_JARFJC010000012.1"/>
</dbReference>
<evidence type="ECO:0000259" key="3">
    <source>
        <dbReference type="PROSITE" id="PS51829"/>
    </source>
</evidence>
<evidence type="ECO:0000313" key="4">
    <source>
        <dbReference type="EMBL" id="MDF8264016.1"/>
    </source>
</evidence>
<dbReference type="PROSITE" id="PS51829">
    <property type="entry name" value="P_HOMO_B"/>
    <property type="match status" value="1"/>
</dbReference>
<dbReference type="Pfam" id="PF01483">
    <property type="entry name" value="P_proprotein"/>
    <property type="match status" value="1"/>
</dbReference>
<proteinExistence type="predicted"/>
<dbReference type="InterPro" id="IPR008979">
    <property type="entry name" value="Galactose-bd-like_sf"/>
</dbReference>
<organism evidence="4 5">
    <name type="scientific">Luteipulveratus flavus</name>
    <dbReference type="NCBI Taxonomy" id="3031728"/>
    <lineage>
        <taxon>Bacteria</taxon>
        <taxon>Bacillati</taxon>
        <taxon>Actinomycetota</taxon>
        <taxon>Actinomycetes</taxon>
        <taxon>Micrococcales</taxon>
        <taxon>Dermacoccaceae</taxon>
        <taxon>Luteipulveratus</taxon>
    </lineage>
</organism>
<protein>
    <submittedName>
        <fullName evidence="4">Proprotein convertase P-domain-containing protein</fullName>
    </submittedName>
</protein>
<dbReference type="Proteomes" id="UP001528912">
    <property type="component" value="Unassembled WGS sequence"/>
</dbReference>
<dbReference type="EMBL" id="JAROAV010000024">
    <property type="protein sequence ID" value="MDF8264016.1"/>
    <property type="molecule type" value="Genomic_DNA"/>
</dbReference>
<name>A0ABT6C4Z3_9MICO</name>
<evidence type="ECO:0000313" key="5">
    <source>
        <dbReference type="Proteomes" id="UP001528912"/>
    </source>
</evidence>